<evidence type="ECO:0000259" key="1">
    <source>
        <dbReference type="Pfam" id="PF20376"/>
    </source>
</evidence>
<comment type="caution">
    <text evidence="2">The sequence shown here is derived from an EMBL/GenBank/DDBJ whole genome shotgun (WGS) entry which is preliminary data.</text>
</comment>
<feature type="domain" description="DUF6671" evidence="1">
    <location>
        <begin position="66"/>
        <end position="285"/>
    </location>
</feature>
<dbReference type="Proteomes" id="UP000249794">
    <property type="component" value="Unassembled WGS sequence"/>
</dbReference>
<dbReference type="EMBL" id="QBMP01000018">
    <property type="protein sequence ID" value="PZO59635.1"/>
    <property type="molecule type" value="Genomic_DNA"/>
</dbReference>
<protein>
    <recommendedName>
        <fullName evidence="1">DUF6671 domain-containing protein</fullName>
    </recommendedName>
</protein>
<dbReference type="AlphaFoldDB" id="A0A2W4ZN32"/>
<name>A0A2W4ZN32_9CYAN</name>
<evidence type="ECO:0000313" key="3">
    <source>
        <dbReference type="Proteomes" id="UP000249794"/>
    </source>
</evidence>
<proteinExistence type="predicted"/>
<evidence type="ECO:0000313" key="2">
    <source>
        <dbReference type="EMBL" id="PZO59635.1"/>
    </source>
</evidence>
<reference evidence="2 3" key="2">
    <citation type="submission" date="2018-06" db="EMBL/GenBank/DDBJ databases">
        <title>Metagenomic assembly of (sub)arctic Cyanobacteria and their associated microbiome from non-axenic cultures.</title>
        <authorList>
            <person name="Baurain D."/>
        </authorList>
    </citation>
    <scope>NUCLEOTIDE SEQUENCE [LARGE SCALE GENOMIC DNA]</scope>
    <source>
        <strain evidence="2">ULC027bin1</strain>
    </source>
</reference>
<organism evidence="2 3">
    <name type="scientific">Phormidesmis priestleyi</name>
    <dbReference type="NCBI Taxonomy" id="268141"/>
    <lineage>
        <taxon>Bacteria</taxon>
        <taxon>Bacillati</taxon>
        <taxon>Cyanobacteriota</taxon>
        <taxon>Cyanophyceae</taxon>
        <taxon>Leptolyngbyales</taxon>
        <taxon>Leptolyngbyaceae</taxon>
        <taxon>Phormidesmis</taxon>
    </lineage>
</organism>
<gene>
    <name evidence="2" type="ORF">DCF15_03335</name>
</gene>
<reference evidence="3" key="1">
    <citation type="submission" date="2018-04" db="EMBL/GenBank/DDBJ databases">
        <authorList>
            <person name="Cornet L."/>
        </authorList>
    </citation>
    <scope>NUCLEOTIDE SEQUENCE [LARGE SCALE GENOMIC DNA]</scope>
</reference>
<sequence length="285" mass="30908">MSGFSLAGRVAVIATMHRKEAAIAPLITTAWNVKTLVPTDFDTDAFGTFTRDIDRASDQLTTARLKAEAALALTGETLALASEGSFGPHPQLPFVPYSREFVLLLDTVHQLEIVGEAVSTHTNYRSQAIASLEEALSFAKSVGFPAHGLVVMESVEAPNRPLAKGITQESDLITAVELALSNARHGKVHLETDMRALYNPTRMQAIAQATEDLIQRVAQRCPKCDCPGFSIVERRLGLPCGLCYAPTSLTLSELSRCQKCAYECWVRSPDAPDFADPGQCPYCNP</sequence>
<accession>A0A2W4ZN32</accession>
<dbReference type="InterPro" id="IPR046612">
    <property type="entry name" value="DUF6671"/>
</dbReference>
<dbReference type="Pfam" id="PF20376">
    <property type="entry name" value="DUF6671"/>
    <property type="match status" value="1"/>
</dbReference>